<dbReference type="GO" id="GO:0000701">
    <property type="term" value="F:purine-specific mismatch base pair DNA N-glycosylase activity"/>
    <property type="evidence" value="ECO:0007669"/>
    <property type="project" value="UniProtKB-EC"/>
</dbReference>
<evidence type="ECO:0000256" key="14">
    <source>
        <dbReference type="RuleBase" id="RU365096"/>
    </source>
</evidence>
<keyword evidence="9" id="KW-0378">Hydrolase</keyword>
<keyword evidence="13 14" id="KW-0326">Glycosidase</keyword>
<dbReference type="SUPFAM" id="SSF55811">
    <property type="entry name" value="Nudix"/>
    <property type="match status" value="1"/>
</dbReference>
<evidence type="ECO:0000256" key="9">
    <source>
        <dbReference type="ARBA" id="ARBA00022801"/>
    </source>
</evidence>
<keyword evidence="8 14" id="KW-0227">DNA damage</keyword>
<evidence type="ECO:0000256" key="11">
    <source>
        <dbReference type="ARBA" id="ARBA00023014"/>
    </source>
</evidence>
<dbReference type="SMART" id="SM00478">
    <property type="entry name" value="ENDO3c"/>
    <property type="match status" value="1"/>
</dbReference>
<dbReference type="Gene3D" id="3.90.79.10">
    <property type="entry name" value="Nucleoside Triphosphate Pyrophosphohydrolase"/>
    <property type="match status" value="1"/>
</dbReference>
<dbReference type="Pfam" id="PF14815">
    <property type="entry name" value="NUDIX_4"/>
    <property type="match status" value="1"/>
</dbReference>
<organism evidence="16 17">
    <name type="scientific">Dialister hominis</name>
    <dbReference type="NCBI Taxonomy" id="2582419"/>
    <lineage>
        <taxon>Bacteria</taxon>
        <taxon>Bacillati</taxon>
        <taxon>Bacillota</taxon>
        <taxon>Negativicutes</taxon>
        <taxon>Veillonellales</taxon>
        <taxon>Veillonellaceae</taxon>
        <taxon>Dialister</taxon>
    </lineage>
</organism>
<gene>
    <name evidence="16" type="primary">mutY</name>
    <name evidence="16" type="ORF">Dia5BBH33_03470</name>
</gene>
<evidence type="ECO:0000259" key="15">
    <source>
        <dbReference type="SMART" id="SM00478"/>
    </source>
</evidence>
<evidence type="ECO:0000256" key="1">
    <source>
        <dbReference type="ARBA" id="ARBA00000843"/>
    </source>
</evidence>
<keyword evidence="10 14" id="KW-0408">Iron</keyword>
<evidence type="ECO:0000256" key="8">
    <source>
        <dbReference type="ARBA" id="ARBA00022763"/>
    </source>
</evidence>
<feature type="domain" description="HhH-GPD" evidence="15">
    <location>
        <begin position="42"/>
        <end position="192"/>
    </location>
</feature>
<dbReference type="FunFam" id="1.10.340.30:FF:000002">
    <property type="entry name" value="Adenine DNA glycosylase"/>
    <property type="match status" value="1"/>
</dbReference>
<evidence type="ECO:0000256" key="6">
    <source>
        <dbReference type="ARBA" id="ARBA00022485"/>
    </source>
</evidence>
<dbReference type="Pfam" id="PF00633">
    <property type="entry name" value="HHH"/>
    <property type="match status" value="1"/>
</dbReference>
<evidence type="ECO:0000256" key="2">
    <source>
        <dbReference type="ARBA" id="ARBA00002933"/>
    </source>
</evidence>
<dbReference type="GO" id="GO:0046872">
    <property type="term" value="F:metal ion binding"/>
    <property type="evidence" value="ECO:0007669"/>
    <property type="project" value="UniProtKB-UniRule"/>
</dbReference>
<dbReference type="InterPro" id="IPR000445">
    <property type="entry name" value="HhH_motif"/>
</dbReference>
<evidence type="ECO:0000256" key="12">
    <source>
        <dbReference type="ARBA" id="ARBA00023204"/>
    </source>
</evidence>
<dbReference type="PANTHER" id="PTHR42944">
    <property type="entry name" value="ADENINE DNA GLYCOSYLASE"/>
    <property type="match status" value="1"/>
</dbReference>
<dbReference type="InterPro" id="IPR003651">
    <property type="entry name" value="Endonuclease3_FeS-loop_motif"/>
</dbReference>
<dbReference type="RefSeq" id="WP_198419621.1">
    <property type="nucleotide sequence ID" value="NZ_AP019697.1"/>
</dbReference>
<sequence>MSMPDKDWPKSLLSWFDANKRDLPWRGSKPRNPYHVWVSEIMLQQTRTEAVKPYYESWMARFPTIKDLADADEQDVLHQWQGLGYYSRARNLHKAAREMEEKYGSEMPDTADEVRALPGIGDYTAGAILSIAFGKKEPAVDGNVLRVYARLYGIEDDVLKTAGRKKIRTLCEETIPERAGDFNEALMDLGANVCIPKRPRCSMCPLSSYCLALKEGREEELPVRGKKQPPKEFYAACAICIMDGKVLLHKRPATGMLASMWEFPMVLSEKADTAADELSHFLHGKLEGPVWKYKHVFTHRIWYMNAYMAENITVPEGEYKYFSPEEYKEIPLAGPHARLAAFAEKLISDF</sequence>
<dbReference type="GO" id="GO:0034039">
    <property type="term" value="F:8-oxo-7,8-dihydroguanine DNA N-glycosylase activity"/>
    <property type="evidence" value="ECO:0007669"/>
    <property type="project" value="TreeGrafter"/>
</dbReference>
<keyword evidence="11" id="KW-0411">Iron-sulfur</keyword>
<dbReference type="CDD" id="cd00056">
    <property type="entry name" value="ENDO3c"/>
    <property type="match status" value="1"/>
</dbReference>
<evidence type="ECO:0000256" key="5">
    <source>
        <dbReference type="ARBA" id="ARBA00022023"/>
    </source>
</evidence>
<dbReference type="GeneID" id="92715573"/>
<dbReference type="KEGG" id="dho:Dia5BBH33_03470"/>
<comment type="cofactor">
    <cofactor evidence="14">
        <name>[4Fe-4S] cluster</name>
        <dbReference type="ChEBI" id="CHEBI:49883"/>
    </cofactor>
    <text evidence="14">Binds 1 [4Fe-4S] cluster.</text>
</comment>
<dbReference type="PANTHER" id="PTHR42944:SF1">
    <property type="entry name" value="ADENINE DNA GLYCOSYLASE"/>
    <property type="match status" value="1"/>
</dbReference>
<dbReference type="InterPro" id="IPR004035">
    <property type="entry name" value="Endouclease-III_FeS-bd_BS"/>
</dbReference>
<dbReference type="InterPro" id="IPR044298">
    <property type="entry name" value="MIG/MutY"/>
</dbReference>
<reference evidence="17" key="1">
    <citation type="submission" date="2019-05" db="EMBL/GenBank/DDBJ databases">
        <title>Complete genome sequencing of Dialister sp. strain 5BBH33.</title>
        <authorList>
            <person name="Sakamoto M."/>
            <person name="Murakami T."/>
            <person name="Mori H."/>
        </authorList>
    </citation>
    <scope>NUCLEOTIDE SEQUENCE [LARGE SCALE GENOMIC DNA]</scope>
    <source>
        <strain evidence="17">5BBH33</strain>
    </source>
</reference>
<dbReference type="InterPro" id="IPR011257">
    <property type="entry name" value="DNA_glycosylase"/>
</dbReference>
<keyword evidence="17" id="KW-1185">Reference proteome</keyword>
<dbReference type="SMART" id="SM00525">
    <property type="entry name" value="FES"/>
    <property type="match status" value="1"/>
</dbReference>
<dbReference type="EMBL" id="AP019697">
    <property type="protein sequence ID" value="BBK24412.1"/>
    <property type="molecule type" value="Genomic_DNA"/>
</dbReference>
<protein>
    <recommendedName>
        <fullName evidence="5 14">Adenine DNA glycosylase</fullName>
        <ecNumber evidence="4 14">3.2.2.31</ecNumber>
    </recommendedName>
</protein>
<keyword evidence="12" id="KW-0234">DNA repair</keyword>
<dbReference type="Gene3D" id="1.10.1670.10">
    <property type="entry name" value="Helix-hairpin-Helix base-excision DNA repair enzymes (C-terminal)"/>
    <property type="match status" value="1"/>
</dbReference>
<evidence type="ECO:0000313" key="17">
    <source>
        <dbReference type="Proteomes" id="UP000320585"/>
    </source>
</evidence>
<dbReference type="SUPFAM" id="SSF48150">
    <property type="entry name" value="DNA-glycosylase"/>
    <property type="match status" value="1"/>
</dbReference>
<dbReference type="GO" id="GO:0051539">
    <property type="term" value="F:4 iron, 4 sulfur cluster binding"/>
    <property type="evidence" value="ECO:0007669"/>
    <property type="project" value="UniProtKB-UniRule"/>
</dbReference>
<dbReference type="Gene3D" id="1.10.340.30">
    <property type="entry name" value="Hypothetical protein, domain 2"/>
    <property type="match status" value="1"/>
</dbReference>
<evidence type="ECO:0000256" key="13">
    <source>
        <dbReference type="ARBA" id="ARBA00023295"/>
    </source>
</evidence>
<dbReference type="Pfam" id="PF00730">
    <property type="entry name" value="HhH-GPD"/>
    <property type="match status" value="1"/>
</dbReference>
<evidence type="ECO:0000256" key="3">
    <source>
        <dbReference type="ARBA" id="ARBA00008343"/>
    </source>
</evidence>
<dbReference type="InterPro" id="IPR003265">
    <property type="entry name" value="HhH-GPD_domain"/>
</dbReference>
<name>A0A8E4BQL0_9FIRM</name>
<proteinExistence type="inferred from homology"/>
<dbReference type="CDD" id="cd03431">
    <property type="entry name" value="NUDIX_DNA_Glycosylase_C-MutY"/>
    <property type="match status" value="1"/>
</dbReference>
<dbReference type="Proteomes" id="UP000320585">
    <property type="component" value="Chromosome"/>
</dbReference>
<dbReference type="NCBIfam" id="TIGR01084">
    <property type="entry name" value="mutY"/>
    <property type="match status" value="1"/>
</dbReference>
<evidence type="ECO:0000256" key="7">
    <source>
        <dbReference type="ARBA" id="ARBA00022723"/>
    </source>
</evidence>
<evidence type="ECO:0000313" key="16">
    <source>
        <dbReference type="EMBL" id="BBK24412.1"/>
    </source>
</evidence>
<evidence type="ECO:0000256" key="10">
    <source>
        <dbReference type="ARBA" id="ARBA00023004"/>
    </source>
</evidence>
<dbReference type="GO" id="GO:0032357">
    <property type="term" value="F:oxidized purine DNA binding"/>
    <property type="evidence" value="ECO:0007669"/>
    <property type="project" value="TreeGrafter"/>
</dbReference>
<dbReference type="PROSITE" id="PS00764">
    <property type="entry name" value="ENDONUCLEASE_III_1"/>
    <property type="match status" value="1"/>
</dbReference>
<keyword evidence="7" id="KW-0479">Metal-binding</keyword>
<dbReference type="InterPro" id="IPR023170">
    <property type="entry name" value="HhH_base_excis_C"/>
</dbReference>
<evidence type="ECO:0000256" key="4">
    <source>
        <dbReference type="ARBA" id="ARBA00012045"/>
    </source>
</evidence>
<dbReference type="GO" id="GO:0035485">
    <property type="term" value="F:adenine/guanine mispair binding"/>
    <property type="evidence" value="ECO:0007669"/>
    <property type="project" value="TreeGrafter"/>
</dbReference>
<dbReference type="EC" id="3.2.2.31" evidence="4 14"/>
<comment type="similarity">
    <text evidence="3 14">Belongs to the Nth/MutY family.</text>
</comment>
<dbReference type="InterPro" id="IPR029119">
    <property type="entry name" value="MutY_C"/>
</dbReference>
<comment type="catalytic activity">
    <reaction evidence="1 14">
        <text>Hydrolyzes free adenine bases from 7,8-dihydro-8-oxoguanine:adenine mismatched double-stranded DNA, leaving an apurinic site.</text>
        <dbReference type="EC" id="3.2.2.31"/>
    </reaction>
</comment>
<dbReference type="GO" id="GO:0006298">
    <property type="term" value="P:mismatch repair"/>
    <property type="evidence" value="ECO:0007669"/>
    <property type="project" value="TreeGrafter"/>
</dbReference>
<keyword evidence="6" id="KW-0004">4Fe-4S</keyword>
<dbReference type="InterPro" id="IPR005760">
    <property type="entry name" value="A/G_AdeGlyc_MutY"/>
</dbReference>
<dbReference type="InterPro" id="IPR015797">
    <property type="entry name" value="NUDIX_hydrolase-like_dom_sf"/>
</dbReference>
<dbReference type="AlphaFoldDB" id="A0A8E4BQL0"/>
<accession>A0A8E4BQL0</accession>
<comment type="function">
    <text evidence="2">Adenine glycosylase active on G-A mispairs. MutY also corrects error-prone DNA synthesis past GO lesions which are due to the oxidatively damaged form of guanine: 7,8-dihydro-8-oxoguanine (8-oxo-dGTP).</text>
</comment>
<dbReference type="PROSITE" id="PS01155">
    <property type="entry name" value="ENDONUCLEASE_III_2"/>
    <property type="match status" value="1"/>
</dbReference>
<dbReference type="InterPro" id="IPR004036">
    <property type="entry name" value="Endonuclease-III-like_CS2"/>
</dbReference>
<dbReference type="GO" id="GO:0006284">
    <property type="term" value="P:base-excision repair"/>
    <property type="evidence" value="ECO:0007669"/>
    <property type="project" value="UniProtKB-UniRule"/>
</dbReference>